<feature type="transmembrane region" description="Helical" evidence="2">
    <location>
        <begin position="54"/>
        <end position="74"/>
    </location>
</feature>
<dbReference type="Proteomes" id="UP001609175">
    <property type="component" value="Unassembled WGS sequence"/>
</dbReference>
<evidence type="ECO:0000313" key="3">
    <source>
        <dbReference type="EMBL" id="MFH5207882.1"/>
    </source>
</evidence>
<evidence type="ECO:0000313" key="4">
    <source>
        <dbReference type="EMBL" id="MFH5232833.1"/>
    </source>
</evidence>
<feature type="region of interest" description="Disordered" evidence="1">
    <location>
        <begin position="337"/>
        <end position="405"/>
    </location>
</feature>
<evidence type="ECO:0000256" key="1">
    <source>
        <dbReference type="SAM" id="MobiDB-lite"/>
    </source>
</evidence>
<dbReference type="InterPro" id="IPR024735">
    <property type="entry name" value="TcpC"/>
</dbReference>
<reference evidence="5 6" key="1">
    <citation type="submission" date="2024-10" db="EMBL/GenBank/DDBJ databases">
        <authorList>
            <person name="Riesco R."/>
        </authorList>
    </citation>
    <scope>NUCLEOTIDE SEQUENCE [LARGE SCALE GENOMIC DNA]</scope>
    <source>
        <strain evidence="3 5">NCIMB 15449</strain>
        <strain evidence="4 6">NCIMB 15450</strain>
    </source>
</reference>
<dbReference type="RefSeq" id="WP_395113321.1">
    <property type="nucleotide sequence ID" value="NZ_JBIMSN010000163.1"/>
</dbReference>
<dbReference type="Proteomes" id="UP001609219">
    <property type="component" value="Unassembled WGS sequence"/>
</dbReference>
<keyword evidence="2" id="KW-0472">Membrane</keyword>
<accession>A0ABW7KCU0</accession>
<evidence type="ECO:0000256" key="2">
    <source>
        <dbReference type="SAM" id="Phobius"/>
    </source>
</evidence>
<name>A0ABW7KCU0_9NOCA</name>
<gene>
    <name evidence="3" type="ORF">ACHIPZ_06590</name>
    <name evidence="4" type="ORF">ACHIRB_30330</name>
</gene>
<dbReference type="Pfam" id="PF12642">
    <property type="entry name" value="TpcC"/>
    <property type="match status" value="1"/>
</dbReference>
<feature type="compositionally biased region" description="Low complexity" evidence="1">
    <location>
        <begin position="337"/>
        <end position="364"/>
    </location>
</feature>
<keyword evidence="2" id="KW-1133">Transmembrane helix</keyword>
<evidence type="ECO:0000313" key="5">
    <source>
        <dbReference type="Proteomes" id="UP001609175"/>
    </source>
</evidence>
<comment type="caution">
    <text evidence="4">The sequence shown here is derived from an EMBL/GenBank/DDBJ whole genome shotgun (WGS) entry which is preliminary data.</text>
</comment>
<keyword evidence="6" id="KW-1185">Reference proteome</keyword>
<evidence type="ECO:0000313" key="6">
    <source>
        <dbReference type="Proteomes" id="UP001609219"/>
    </source>
</evidence>
<proteinExistence type="predicted"/>
<dbReference type="EMBL" id="JBIMSN010000163">
    <property type="protein sequence ID" value="MFH5232833.1"/>
    <property type="molecule type" value="Genomic_DNA"/>
</dbReference>
<keyword evidence="2" id="KW-0812">Transmembrane</keyword>
<organism evidence="4 6">
    <name type="scientific">Antrihabitans spumae</name>
    <dbReference type="NCBI Taxonomy" id="3373370"/>
    <lineage>
        <taxon>Bacteria</taxon>
        <taxon>Bacillati</taxon>
        <taxon>Actinomycetota</taxon>
        <taxon>Actinomycetes</taxon>
        <taxon>Mycobacteriales</taxon>
        <taxon>Nocardiaceae</taxon>
        <taxon>Antrihabitans</taxon>
    </lineage>
</organism>
<feature type="compositionally biased region" description="Pro residues" evidence="1">
    <location>
        <begin position="365"/>
        <end position="388"/>
    </location>
</feature>
<protein>
    <submittedName>
        <fullName evidence="4">Conjugal transfer protein</fullName>
    </submittedName>
</protein>
<dbReference type="EMBL" id="JBIMSO010000031">
    <property type="protein sequence ID" value="MFH5207882.1"/>
    <property type="molecule type" value="Genomic_DNA"/>
</dbReference>
<sequence length="405" mass="41305">MKLDWKKINSFGRADAGSTFADAAAPQSDRDEIDDLAGAERRHWGLRQLWLTRLARGGLGILLLAGVLALVFAVRGSSTTSPQNTSDAAVPASIDTAAQAQAGELATQLVVTWLQASRGQEKDLERYVDTDPAALPMTALFVADEPAVASITRVSESVAPLYSVTVAVSVRPGSDGSAVAVRRYFQVPVVVSAAGARAATLPAEIAAPSSGAAVTLDYRYRIVNHPIVDSAGQFLSAMLTGSGEVARYVTPGASLSAVTPPPYRVVSISTTLASRDLNSVAPSAPLRDGDVVRLLVTATQKVTDNDAVVGQYALTMAARGGRWEVSAIDSAPLFPAAAPPSSATPTAPAGSTPKSASVPTSAAPAPAPAPAPASAPGPSAPALPPLPDVPLFSTSGAAAPAPHER</sequence>